<sequence>LRQSNADLATSSNPNLTRAGLDYLGITGELDLNQSRRGSSTICATRDRSSAQATISYKELYVLPFCYYDQFRLVLRSCLDTELAPLCIHVWKNLPTDVSKSNFVSSLLLVTTELRCHLQLIVNLLKRDITAEQPSTSLSIHTRSLSL</sequence>
<dbReference type="AlphaFoldDB" id="A0A183BGI8"/>
<evidence type="ECO:0000313" key="1">
    <source>
        <dbReference type="WBParaSite" id="ECPE_0001837301-mRNA-1"/>
    </source>
</evidence>
<organism evidence="1">
    <name type="scientific">Echinostoma caproni</name>
    <dbReference type="NCBI Taxonomy" id="27848"/>
    <lineage>
        <taxon>Eukaryota</taxon>
        <taxon>Metazoa</taxon>
        <taxon>Spiralia</taxon>
        <taxon>Lophotrochozoa</taxon>
        <taxon>Platyhelminthes</taxon>
        <taxon>Trematoda</taxon>
        <taxon>Digenea</taxon>
        <taxon>Plagiorchiida</taxon>
        <taxon>Echinostomata</taxon>
        <taxon>Echinostomatoidea</taxon>
        <taxon>Echinostomatidae</taxon>
        <taxon>Echinostoma</taxon>
    </lineage>
</organism>
<accession>A0A183BGI8</accession>
<protein>
    <submittedName>
        <fullName evidence="1">DH domain-containing protein</fullName>
    </submittedName>
</protein>
<name>A0A183BGI8_9TREM</name>
<reference evidence="1" key="1">
    <citation type="submission" date="2016-06" db="UniProtKB">
        <authorList>
            <consortium name="WormBaseParasite"/>
        </authorList>
    </citation>
    <scope>IDENTIFICATION</scope>
</reference>
<proteinExistence type="predicted"/>
<dbReference type="WBParaSite" id="ECPE_0001837301-mRNA-1">
    <property type="protein sequence ID" value="ECPE_0001837301-mRNA-1"/>
    <property type="gene ID" value="ECPE_0001837301"/>
</dbReference>